<organism evidence="1 2">
    <name type="scientific">Dentiscutata erythropus</name>
    <dbReference type="NCBI Taxonomy" id="1348616"/>
    <lineage>
        <taxon>Eukaryota</taxon>
        <taxon>Fungi</taxon>
        <taxon>Fungi incertae sedis</taxon>
        <taxon>Mucoromycota</taxon>
        <taxon>Glomeromycotina</taxon>
        <taxon>Glomeromycetes</taxon>
        <taxon>Diversisporales</taxon>
        <taxon>Gigasporaceae</taxon>
        <taxon>Dentiscutata</taxon>
    </lineage>
</organism>
<evidence type="ECO:0000313" key="2">
    <source>
        <dbReference type="Proteomes" id="UP000789405"/>
    </source>
</evidence>
<protein>
    <submittedName>
        <fullName evidence="1">20661_t:CDS:1</fullName>
    </submittedName>
</protein>
<reference evidence="1" key="1">
    <citation type="submission" date="2021-06" db="EMBL/GenBank/DDBJ databases">
        <authorList>
            <person name="Kallberg Y."/>
            <person name="Tangrot J."/>
            <person name="Rosling A."/>
        </authorList>
    </citation>
    <scope>NUCLEOTIDE SEQUENCE</scope>
    <source>
        <strain evidence="1">MA453B</strain>
    </source>
</reference>
<feature type="non-terminal residue" evidence="1">
    <location>
        <position position="52"/>
    </location>
</feature>
<dbReference type="AlphaFoldDB" id="A0A9N9JL90"/>
<dbReference type="EMBL" id="CAJVPY010024136">
    <property type="protein sequence ID" value="CAG8786225.1"/>
    <property type="molecule type" value="Genomic_DNA"/>
</dbReference>
<dbReference type="Proteomes" id="UP000789405">
    <property type="component" value="Unassembled WGS sequence"/>
</dbReference>
<sequence length="52" mass="6004">MDRLTTSQADQNGLAPKPWLKLQSLSRVSKPWLNWLNCQLIILFLNSIPKLL</sequence>
<keyword evidence="2" id="KW-1185">Reference proteome</keyword>
<gene>
    <name evidence="1" type="ORF">DERYTH_LOCUS20457</name>
</gene>
<comment type="caution">
    <text evidence="1">The sequence shown here is derived from an EMBL/GenBank/DDBJ whole genome shotgun (WGS) entry which is preliminary data.</text>
</comment>
<accession>A0A9N9JL90</accession>
<evidence type="ECO:0000313" key="1">
    <source>
        <dbReference type="EMBL" id="CAG8786225.1"/>
    </source>
</evidence>
<name>A0A9N9JL90_9GLOM</name>
<proteinExistence type="predicted"/>